<evidence type="ECO:0000256" key="3">
    <source>
        <dbReference type="SAM" id="Phobius"/>
    </source>
</evidence>
<dbReference type="PROSITE" id="PS51677">
    <property type="entry name" value="NODB"/>
    <property type="match status" value="1"/>
</dbReference>
<protein>
    <recommendedName>
        <fullName evidence="4">NodB homology domain-containing protein</fullName>
    </recommendedName>
</protein>
<keyword evidence="3" id="KW-0812">Transmembrane</keyword>
<dbReference type="Gene3D" id="3.20.20.370">
    <property type="entry name" value="Glycoside hydrolase/deacetylase"/>
    <property type="match status" value="1"/>
</dbReference>
<accession>A0A0A3IZ08</accession>
<name>A0A0A3IZ08_9BACL</name>
<dbReference type="GO" id="GO:0016810">
    <property type="term" value="F:hydrolase activity, acting on carbon-nitrogen (but not peptide) bonds"/>
    <property type="evidence" value="ECO:0007669"/>
    <property type="project" value="InterPro"/>
</dbReference>
<evidence type="ECO:0000313" key="6">
    <source>
        <dbReference type="Proteomes" id="UP000030595"/>
    </source>
</evidence>
<keyword evidence="3" id="KW-1133">Transmembrane helix</keyword>
<dbReference type="SUPFAM" id="SSF88713">
    <property type="entry name" value="Glycoside hydrolase/deacetylase"/>
    <property type="match status" value="1"/>
</dbReference>
<organism evidence="5 6">
    <name type="scientific">Ureibacillus massiliensis 4400831 = CIP 108448 = CCUG 49529</name>
    <dbReference type="NCBI Taxonomy" id="1211035"/>
    <lineage>
        <taxon>Bacteria</taxon>
        <taxon>Bacillati</taxon>
        <taxon>Bacillota</taxon>
        <taxon>Bacilli</taxon>
        <taxon>Bacillales</taxon>
        <taxon>Caryophanaceae</taxon>
        <taxon>Ureibacillus</taxon>
    </lineage>
</organism>
<dbReference type="AlphaFoldDB" id="A0A0A3IZ08"/>
<proteinExistence type="predicted"/>
<comment type="caution">
    <text evidence="5">The sequence shown here is derived from an EMBL/GenBank/DDBJ whole genome shotgun (WGS) entry which is preliminary data.</text>
</comment>
<feature type="domain" description="NodB homology" evidence="4">
    <location>
        <begin position="304"/>
        <end position="478"/>
    </location>
</feature>
<evidence type="ECO:0000259" key="4">
    <source>
        <dbReference type="PROSITE" id="PS51677"/>
    </source>
</evidence>
<dbReference type="InterPro" id="IPR002509">
    <property type="entry name" value="NODB_dom"/>
</dbReference>
<reference evidence="5 6" key="1">
    <citation type="submission" date="2014-02" db="EMBL/GenBank/DDBJ databases">
        <title>Draft genome sequence of Lysinibacillus massiliensis CCUG 49529.</title>
        <authorList>
            <person name="Zhang F."/>
            <person name="Wang G."/>
            <person name="Zhang L."/>
        </authorList>
    </citation>
    <scope>NUCLEOTIDE SEQUENCE [LARGE SCALE GENOMIC DNA]</scope>
    <source>
        <strain evidence="5 6">CCUG 49529</strain>
    </source>
</reference>
<dbReference type="PANTHER" id="PTHR10587:SF133">
    <property type="entry name" value="CHITIN DEACETYLASE 1-RELATED"/>
    <property type="match status" value="1"/>
</dbReference>
<dbReference type="Pfam" id="PF11738">
    <property type="entry name" value="DUF3298"/>
    <property type="match status" value="1"/>
</dbReference>
<dbReference type="eggNOG" id="COG0726">
    <property type="taxonomic scope" value="Bacteria"/>
</dbReference>
<evidence type="ECO:0000256" key="1">
    <source>
        <dbReference type="ARBA" id="ARBA00022723"/>
    </source>
</evidence>
<dbReference type="GO" id="GO:0046872">
    <property type="term" value="F:metal ion binding"/>
    <property type="evidence" value="ECO:0007669"/>
    <property type="project" value="UniProtKB-KW"/>
</dbReference>
<keyword evidence="1" id="KW-0479">Metal-binding</keyword>
<keyword evidence="3" id="KW-0472">Membrane</keyword>
<dbReference type="InterPro" id="IPR037126">
    <property type="entry name" value="PdaC/RsiV-like_sf"/>
</dbReference>
<gene>
    <name evidence="5" type="ORF">CD30_14445</name>
</gene>
<feature type="transmembrane region" description="Helical" evidence="3">
    <location>
        <begin position="20"/>
        <end position="41"/>
    </location>
</feature>
<dbReference type="Gene3D" id="3.90.640.20">
    <property type="entry name" value="Heat-shock cognate protein, ATPase"/>
    <property type="match status" value="1"/>
</dbReference>
<dbReference type="InterPro" id="IPR050248">
    <property type="entry name" value="Polysacc_deacetylase_ArnD"/>
</dbReference>
<dbReference type="GO" id="GO:0016020">
    <property type="term" value="C:membrane"/>
    <property type="evidence" value="ECO:0007669"/>
    <property type="project" value="TreeGrafter"/>
</dbReference>
<dbReference type="CDD" id="cd10954">
    <property type="entry name" value="CE4_CtAXE_like"/>
    <property type="match status" value="1"/>
</dbReference>
<evidence type="ECO:0000256" key="2">
    <source>
        <dbReference type="ARBA" id="ARBA00022801"/>
    </source>
</evidence>
<dbReference type="Pfam" id="PF01522">
    <property type="entry name" value="Polysacc_deac_1"/>
    <property type="match status" value="1"/>
</dbReference>
<dbReference type="InterPro" id="IPR011330">
    <property type="entry name" value="Glyco_hydro/deAcase_b/a-brl"/>
</dbReference>
<sequence length="488" mass="56051">MERSSQLGMNNKDRKFGGRLLDIVLITTIFTLFSFITVFVITSKESKFQNVLANDEVIEEQIVEEPEILPSPVIEEFETAFDGVHIIHEKLNDKSTPYHIQSVQTKFEIINNEINQYISTSKEQYENAVRLNILTNETKNLFNNLKISSEIFEHDNKYISIVFTKSEAIGSNIYESTIKTIFFNNETGEMIDLRHLIDLNVDHLITFTDHVHSSILNNKTYNQYIHNDQFFAATEPKWKLYKRFAIKDDQLIIYFDKGEVAERNAGIPTATISLTSIYSLLAPEFKNGIKDNSTRPNTPSHNGKKVALTFDDGPHPTITMQILNTLDKYDAKATFFVVGNRVDDYSDVLIETVKRGHEIGNHTWNHARLTALSSENVLEQIRLTNEAIKNVTGQYPDVFRPPYGDKNKRVTDLIDLPAVLWTIDSLDWKHRDSSNLLPMIKKNMHNNAIILMHDIHQSTADGLESVLKYLQSEGYEFVTVNELLFQDK</sequence>
<keyword evidence="2" id="KW-0378">Hydrolase</keyword>
<dbReference type="Proteomes" id="UP000030595">
    <property type="component" value="Unassembled WGS sequence"/>
</dbReference>
<dbReference type="PANTHER" id="PTHR10587">
    <property type="entry name" value="GLYCOSYL TRANSFERASE-RELATED"/>
    <property type="match status" value="1"/>
</dbReference>
<dbReference type="GO" id="GO:0005975">
    <property type="term" value="P:carbohydrate metabolic process"/>
    <property type="evidence" value="ECO:0007669"/>
    <property type="project" value="InterPro"/>
</dbReference>
<keyword evidence="6" id="KW-1185">Reference proteome</keyword>
<dbReference type="InterPro" id="IPR021729">
    <property type="entry name" value="DUF3298"/>
</dbReference>
<evidence type="ECO:0000313" key="5">
    <source>
        <dbReference type="EMBL" id="KGR89931.1"/>
    </source>
</evidence>
<dbReference type="EMBL" id="JPVQ01000030">
    <property type="protein sequence ID" value="KGR89931.1"/>
    <property type="molecule type" value="Genomic_DNA"/>
</dbReference>